<accession>A0ACC5R3R7</accession>
<name>A0ACC5R3R7_9HYPH</name>
<comment type="caution">
    <text evidence="1">The sequence shown here is derived from an EMBL/GenBank/DDBJ whole genome shotgun (WGS) entry which is preliminary data.</text>
</comment>
<protein>
    <submittedName>
        <fullName evidence="1">Uncharacterized protein</fullName>
    </submittedName>
</protein>
<sequence>MFSKLLLASVVLIPLGVASLSASTMAEDMWNPNSSYNPKYDIKIYPKAPVRHIQAPMHHAMLSCQAAGRIVRHDGFHNVQVRECGGRVDMFRAERHGHPVLVDVNPRNGHAWVA</sequence>
<evidence type="ECO:0000313" key="1">
    <source>
        <dbReference type="EMBL" id="MBK1867008.1"/>
    </source>
</evidence>
<keyword evidence="2" id="KW-1185">Reference proteome</keyword>
<proteinExistence type="predicted"/>
<organism evidence="1 2">
    <name type="scientific">Taklimakanibacter albus</name>
    <dbReference type="NCBI Taxonomy" id="2800327"/>
    <lineage>
        <taxon>Bacteria</taxon>
        <taxon>Pseudomonadati</taxon>
        <taxon>Pseudomonadota</taxon>
        <taxon>Alphaproteobacteria</taxon>
        <taxon>Hyphomicrobiales</taxon>
        <taxon>Aestuariivirgaceae</taxon>
        <taxon>Taklimakanibacter</taxon>
    </lineage>
</organism>
<dbReference type="EMBL" id="JAENHL010000007">
    <property type="protein sequence ID" value="MBK1867008.1"/>
    <property type="molecule type" value="Genomic_DNA"/>
</dbReference>
<evidence type="ECO:0000313" key="2">
    <source>
        <dbReference type="Proteomes" id="UP000616151"/>
    </source>
</evidence>
<reference evidence="1" key="1">
    <citation type="submission" date="2021-01" db="EMBL/GenBank/DDBJ databases">
        <authorList>
            <person name="Sun Q."/>
        </authorList>
    </citation>
    <scope>NUCLEOTIDE SEQUENCE</scope>
    <source>
        <strain evidence="1">YIM B02566</strain>
    </source>
</reference>
<dbReference type="Proteomes" id="UP000616151">
    <property type="component" value="Unassembled WGS sequence"/>
</dbReference>
<gene>
    <name evidence="1" type="ORF">JHL16_11685</name>
</gene>